<evidence type="ECO:0000313" key="4">
    <source>
        <dbReference type="EMBL" id="VCT83980.1"/>
    </source>
</evidence>
<reference evidence="4 6" key="2">
    <citation type="submission" date="2018-06" db="EMBL/GenBank/DDBJ databases">
        <authorList>
            <consortium name="IHU Genomes"/>
        </authorList>
    </citation>
    <scope>NUCLEOTIDE SEQUENCE [LARGE SCALE GENOMIC DNA]</scope>
    <source>
        <strain evidence="4 6">NEC25</strain>
    </source>
</reference>
<dbReference type="Proteomes" id="UP000789738">
    <property type="component" value="Unassembled WGS sequence"/>
</dbReference>
<dbReference type="AlphaFoldDB" id="A0A2A7MG48"/>
<dbReference type="OrthoDB" id="1937284at2"/>
<evidence type="ECO:0000313" key="1">
    <source>
        <dbReference type="EMBL" id="CAG9709110.1"/>
    </source>
</evidence>
<dbReference type="Proteomes" id="UP001189143">
    <property type="component" value="Unassembled WGS sequence"/>
</dbReference>
<evidence type="ECO:0000313" key="6">
    <source>
        <dbReference type="Proteomes" id="UP000431451"/>
    </source>
</evidence>
<dbReference type="EMBL" id="PDCJ01000001">
    <property type="protein sequence ID" value="PEG30579.1"/>
    <property type="molecule type" value="Genomic_DNA"/>
</dbReference>
<organism evidence="3 5">
    <name type="scientific">Clostridium neonatale</name>
    <dbReference type="NCBI Taxonomy" id="137838"/>
    <lineage>
        <taxon>Bacteria</taxon>
        <taxon>Bacillati</taxon>
        <taxon>Bacillota</taxon>
        <taxon>Clostridia</taxon>
        <taxon>Eubacteriales</taxon>
        <taxon>Clostridiaceae</taxon>
        <taxon>Clostridium</taxon>
    </lineage>
</organism>
<name>A0A2A7MG48_9CLOT</name>
<evidence type="ECO:0000313" key="5">
    <source>
        <dbReference type="Proteomes" id="UP000220840"/>
    </source>
</evidence>
<reference evidence="1" key="3">
    <citation type="submission" date="2021-10" db="EMBL/GenBank/DDBJ databases">
        <authorList>
            <person name="Mesa V."/>
        </authorList>
    </citation>
    <scope>NUCLEOTIDE SEQUENCE</scope>
    <source>
        <strain evidence="1">CC3_PB</strain>
    </source>
</reference>
<gene>
    <name evidence="2" type="ORF">CNEO2_40086</name>
    <name evidence="1" type="ORF">CNEO_43961</name>
    <name evidence="4" type="ORF">CNEONATNEC25_01578</name>
    <name evidence="3" type="ORF">CQ394_02315</name>
</gene>
<dbReference type="Proteomes" id="UP000431451">
    <property type="component" value="Unassembled WGS sequence"/>
</dbReference>
<dbReference type="GeneID" id="68876924"/>
<dbReference type="STRING" id="137838.GCA_001458595_01917"/>
<dbReference type="EMBL" id="CAMTCP010000248">
    <property type="protein sequence ID" value="CAI3642220.1"/>
    <property type="molecule type" value="Genomic_DNA"/>
</dbReference>
<accession>A0A2A7MG48</accession>
<dbReference type="EMBL" id="UWJD01000001">
    <property type="protein sequence ID" value="VCT83980.1"/>
    <property type="molecule type" value="Genomic_DNA"/>
</dbReference>
<dbReference type="RefSeq" id="WP_058294751.1">
    <property type="nucleotide sequence ID" value="NZ_CAKJVD010000035.1"/>
</dbReference>
<evidence type="ECO:0000313" key="2">
    <source>
        <dbReference type="EMBL" id="CAI3642220.1"/>
    </source>
</evidence>
<dbReference type="Proteomes" id="UP000220840">
    <property type="component" value="Unassembled WGS sequence"/>
</dbReference>
<keyword evidence="5" id="KW-1185">Reference proteome</keyword>
<evidence type="ECO:0000313" key="3">
    <source>
        <dbReference type="EMBL" id="PEG30579.1"/>
    </source>
</evidence>
<proteinExistence type="predicted"/>
<dbReference type="EMBL" id="CAKJVE010000004">
    <property type="protein sequence ID" value="CAG9709110.1"/>
    <property type="molecule type" value="Genomic_DNA"/>
</dbReference>
<reference evidence="3 5" key="1">
    <citation type="submission" date="2017-10" db="EMBL/GenBank/DDBJ databases">
        <title>Effective Description of Clostridium neonatale sp. nov. linked to necrotizing enterocolitis in neonates and a clarification of species assignable to the genus Clostridium (Prazmowski 1880) emend. Lawson and Rainey 2016.</title>
        <authorList>
            <person name="Bernard K."/>
            <person name="Burdz T."/>
            <person name="Wiebe D."/>
            <person name="Balcewich B."/>
            <person name="Alfa M."/>
            <person name="Bernier A.-M."/>
        </authorList>
    </citation>
    <scope>NUCLEOTIDE SEQUENCE [LARGE SCALE GENOMIC DNA]</scope>
    <source>
        <strain evidence="3 5">LCDC99A005</strain>
    </source>
</reference>
<protein>
    <submittedName>
        <fullName evidence="3">Uncharacterized protein</fullName>
    </submittedName>
</protein>
<reference evidence="2" key="4">
    <citation type="submission" date="2022-10" db="EMBL/GenBank/DDBJ databases">
        <authorList>
            <person name="Aires J."/>
            <person name="Mesa V."/>
        </authorList>
    </citation>
    <scope>NUCLEOTIDE SEQUENCE</scope>
    <source>
        <strain evidence="2">Clostridium neonatale JD116</strain>
    </source>
</reference>
<sequence length="132" mass="15296">MDITEIITYLEENGLGEVEEIKKVKGAVIIKFYYDFDNDELAAARSYANDESDFEAESDEWYSEYYIPYLKDIAIDNVEGICEDMIDEYEVGCKCKNVGIQKGNGEYFEFIAIISEVLEDSELEDILNEYRD</sequence>